<gene>
    <name evidence="2" type="ORF">V1477_007796</name>
</gene>
<dbReference type="Proteomes" id="UP001607303">
    <property type="component" value="Unassembled WGS sequence"/>
</dbReference>
<reference evidence="2 3" key="1">
    <citation type="journal article" date="2024" name="Ann. Entomol. Soc. Am.">
        <title>Genomic analyses of the southern and eastern yellowjacket wasps (Hymenoptera: Vespidae) reveal evolutionary signatures of social life.</title>
        <authorList>
            <person name="Catto M.A."/>
            <person name="Caine P.B."/>
            <person name="Orr S.E."/>
            <person name="Hunt B.G."/>
            <person name="Goodisman M.A.D."/>
        </authorList>
    </citation>
    <scope>NUCLEOTIDE SEQUENCE [LARGE SCALE GENOMIC DNA]</scope>
    <source>
        <strain evidence="2">232</strain>
        <tissue evidence="2">Head and thorax</tissue>
    </source>
</reference>
<accession>A0ABD2CGH5</accession>
<dbReference type="EMBL" id="JAYRBN010000053">
    <property type="protein sequence ID" value="KAL2743920.1"/>
    <property type="molecule type" value="Genomic_DNA"/>
</dbReference>
<organism evidence="2 3">
    <name type="scientific">Vespula maculifrons</name>
    <name type="common">Eastern yellow jacket</name>
    <name type="synonym">Wasp</name>
    <dbReference type="NCBI Taxonomy" id="7453"/>
    <lineage>
        <taxon>Eukaryota</taxon>
        <taxon>Metazoa</taxon>
        <taxon>Ecdysozoa</taxon>
        <taxon>Arthropoda</taxon>
        <taxon>Hexapoda</taxon>
        <taxon>Insecta</taxon>
        <taxon>Pterygota</taxon>
        <taxon>Neoptera</taxon>
        <taxon>Endopterygota</taxon>
        <taxon>Hymenoptera</taxon>
        <taxon>Apocrita</taxon>
        <taxon>Aculeata</taxon>
        <taxon>Vespoidea</taxon>
        <taxon>Vespidae</taxon>
        <taxon>Vespinae</taxon>
        <taxon>Vespula</taxon>
    </lineage>
</organism>
<name>A0ABD2CGH5_VESMC</name>
<evidence type="ECO:0000256" key="1">
    <source>
        <dbReference type="SAM" id="MobiDB-lite"/>
    </source>
</evidence>
<proteinExistence type="predicted"/>
<evidence type="ECO:0000313" key="3">
    <source>
        <dbReference type="Proteomes" id="UP001607303"/>
    </source>
</evidence>
<feature type="region of interest" description="Disordered" evidence="1">
    <location>
        <begin position="1"/>
        <end position="58"/>
    </location>
</feature>
<comment type="caution">
    <text evidence="2">The sequence shown here is derived from an EMBL/GenBank/DDBJ whole genome shotgun (WGS) entry which is preliminary data.</text>
</comment>
<protein>
    <submittedName>
        <fullName evidence="2">Uncharacterized protein</fullName>
    </submittedName>
</protein>
<dbReference type="AlphaFoldDB" id="A0ABD2CGH5"/>
<feature type="compositionally biased region" description="Acidic residues" evidence="1">
    <location>
        <begin position="8"/>
        <end position="29"/>
    </location>
</feature>
<evidence type="ECO:0000313" key="2">
    <source>
        <dbReference type="EMBL" id="KAL2743920.1"/>
    </source>
</evidence>
<sequence length="77" mass="9132">MKTKMEKEEEEEEEEEEAEEEEEEEEEEEKNWFAALQAPSSPLYKRLNRNATGNSRLKKKYTVHEISTTLGHDQSQD</sequence>
<keyword evidence="3" id="KW-1185">Reference proteome</keyword>